<proteinExistence type="predicted"/>
<accession>A0A0S7C296</accession>
<dbReference type="AlphaFoldDB" id="A0A0S7C296"/>
<evidence type="ECO:0000313" key="1">
    <source>
        <dbReference type="EMBL" id="GAP43273.1"/>
    </source>
</evidence>
<protein>
    <submittedName>
        <fullName evidence="1">Uncharacterized protein</fullName>
    </submittedName>
</protein>
<keyword evidence="2" id="KW-1185">Reference proteome</keyword>
<dbReference type="RefSeq" id="WP_137305501.1">
    <property type="nucleotide sequence ID" value="NZ_DF968182.1"/>
</dbReference>
<dbReference type="Proteomes" id="UP000053091">
    <property type="component" value="Unassembled WGS sequence"/>
</dbReference>
<dbReference type="OrthoDB" id="1446899at2"/>
<evidence type="ECO:0000313" key="2">
    <source>
        <dbReference type="Proteomes" id="UP000053091"/>
    </source>
</evidence>
<sequence length="91" mass="10629">MISNIKRDESIGMVIEQIVDKQIRRNDPPETAQTYQRLLQDSFTDVEARRLIYMAVQVELFRLMRYGEAFNHARFIGNLQGLPDLPDADFV</sequence>
<reference evidence="1" key="1">
    <citation type="journal article" date="2015" name="Genome Announc.">
        <title>Draft Genome Sequence of Bacteroidales Strain TBC1, a Novel Isolate from a Methanogenic Wastewater Treatment System.</title>
        <authorList>
            <person name="Tourlousse D.M."/>
            <person name="Matsuura N."/>
            <person name="Sun L."/>
            <person name="Toyonaga M."/>
            <person name="Kuroda K."/>
            <person name="Ohashi A."/>
            <person name="Cruz R."/>
            <person name="Yamaguchi T."/>
            <person name="Sekiguchi Y."/>
        </authorList>
    </citation>
    <scope>NUCLEOTIDE SEQUENCE [LARGE SCALE GENOMIC DNA]</scope>
    <source>
        <strain evidence="1">TBC1</strain>
    </source>
</reference>
<dbReference type="EMBL" id="DF968182">
    <property type="protein sequence ID" value="GAP43273.1"/>
    <property type="molecule type" value="Genomic_DNA"/>
</dbReference>
<organism evidence="1">
    <name type="scientific">Lentimicrobium saccharophilum</name>
    <dbReference type="NCBI Taxonomy" id="1678841"/>
    <lineage>
        <taxon>Bacteria</taxon>
        <taxon>Pseudomonadati</taxon>
        <taxon>Bacteroidota</taxon>
        <taxon>Bacteroidia</taxon>
        <taxon>Bacteroidales</taxon>
        <taxon>Lentimicrobiaceae</taxon>
        <taxon>Lentimicrobium</taxon>
    </lineage>
</organism>
<dbReference type="STRING" id="1678841.TBC1_111423"/>
<name>A0A0S7C296_9BACT</name>
<gene>
    <name evidence="1" type="ORF">TBC1_111423</name>
</gene>